<evidence type="ECO:0000256" key="2">
    <source>
        <dbReference type="ARBA" id="ARBA00022692"/>
    </source>
</evidence>
<evidence type="ECO:0000313" key="7">
    <source>
        <dbReference type="EMBL" id="HIU45600.1"/>
    </source>
</evidence>
<evidence type="ECO:0000256" key="4">
    <source>
        <dbReference type="ARBA" id="ARBA00023136"/>
    </source>
</evidence>
<protein>
    <submittedName>
        <fullName evidence="7">TM2 domain-containing protein</fullName>
    </submittedName>
</protein>
<feature type="domain" description="TM2" evidence="6">
    <location>
        <begin position="53"/>
        <end position="99"/>
    </location>
</feature>
<comment type="caution">
    <text evidence="7">The sequence shown here is derived from an EMBL/GenBank/DDBJ whole genome shotgun (WGS) entry which is preliminary data.</text>
</comment>
<keyword evidence="2 5" id="KW-0812">Transmembrane</keyword>
<reference evidence="7" key="2">
    <citation type="journal article" date="2021" name="PeerJ">
        <title>Extensive microbial diversity within the chicken gut microbiome revealed by metagenomics and culture.</title>
        <authorList>
            <person name="Gilroy R."/>
            <person name="Ravi A."/>
            <person name="Getino M."/>
            <person name="Pursley I."/>
            <person name="Horton D.L."/>
            <person name="Alikhan N.F."/>
            <person name="Baker D."/>
            <person name="Gharbi K."/>
            <person name="Hall N."/>
            <person name="Watson M."/>
            <person name="Adriaenssens E.M."/>
            <person name="Foster-Nyarko E."/>
            <person name="Jarju S."/>
            <person name="Secka A."/>
            <person name="Antonio M."/>
            <person name="Oren A."/>
            <person name="Chaudhuri R.R."/>
            <person name="La Ragione R."/>
            <person name="Hildebrand F."/>
            <person name="Pallen M.J."/>
        </authorList>
    </citation>
    <scope>NUCLEOTIDE SEQUENCE</scope>
    <source>
        <strain evidence="7">ChiGjej1B1-22543</strain>
    </source>
</reference>
<keyword evidence="4 5" id="KW-0472">Membrane</keyword>
<feature type="transmembrane region" description="Helical" evidence="5">
    <location>
        <begin position="59"/>
        <end position="77"/>
    </location>
</feature>
<accession>A0A9D1LPK1</accession>
<dbReference type="Proteomes" id="UP000824070">
    <property type="component" value="Unassembled WGS sequence"/>
</dbReference>
<evidence type="ECO:0000256" key="5">
    <source>
        <dbReference type="SAM" id="Phobius"/>
    </source>
</evidence>
<comment type="subcellular location">
    <subcellularLocation>
        <location evidence="1">Membrane</location>
        <topology evidence="1">Multi-pass membrane protein</topology>
    </subcellularLocation>
</comment>
<evidence type="ECO:0000313" key="8">
    <source>
        <dbReference type="Proteomes" id="UP000824070"/>
    </source>
</evidence>
<keyword evidence="3 5" id="KW-1133">Transmembrane helix</keyword>
<feature type="transmembrane region" description="Helical" evidence="5">
    <location>
        <begin position="83"/>
        <end position="102"/>
    </location>
</feature>
<dbReference type="AlphaFoldDB" id="A0A9D1LPK1"/>
<feature type="transmembrane region" description="Helical" evidence="5">
    <location>
        <begin position="109"/>
        <end position="131"/>
    </location>
</feature>
<dbReference type="GO" id="GO:0016020">
    <property type="term" value="C:membrane"/>
    <property type="evidence" value="ECO:0007669"/>
    <property type="project" value="UniProtKB-SubCell"/>
</dbReference>
<dbReference type="EMBL" id="DVMV01000039">
    <property type="protein sequence ID" value="HIU45600.1"/>
    <property type="molecule type" value="Genomic_DNA"/>
</dbReference>
<dbReference type="Pfam" id="PF05154">
    <property type="entry name" value="TM2"/>
    <property type="match status" value="1"/>
</dbReference>
<name>A0A9D1LPK1_9FIRM</name>
<reference evidence="7" key="1">
    <citation type="submission" date="2020-10" db="EMBL/GenBank/DDBJ databases">
        <authorList>
            <person name="Gilroy R."/>
        </authorList>
    </citation>
    <scope>NUCLEOTIDE SEQUENCE</scope>
    <source>
        <strain evidence="7">ChiGjej1B1-22543</strain>
    </source>
</reference>
<evidence type="ECO:0000259" key="6">
    <source>
        <dbReference type="Pfam" id="PF05154"/>
    </source>
</evidence>
<evidence type="ECO:0000256" key="1">
    <source>
        <dbReference type="ARBA" id="ARBA00004141"/>
    </source>
</evidence>
<organism evidence="7 8">
    <name type="scientific">Candidatus Alloenteromonas pullicola</name>
    <dbReference type="NCBI Taxonomy" id="2840784"/>
    <lineage>
        <taxon>Bacteria</taxon>
        <taxon>Bacillati</taxon>
        <taxon>Bacillota</taxon>
        <taxon>Bacillota incertae sedis</taxon>
        <taxon>Candidatus Alloenteromonas</taxon>
    </lineage>
</organism>
<proteinExistence type="predicted"/>
<gene>
    <name evidence="7" type="ORF">IAC52_04815</name>
</gene>
<evidence type="ECO:0000256" key="3">
    <source>
        <dbReference type="ARBA" id="ARBA00022989"/>
    </source>
</evidence>
<sequence>MPYCKYCHREITRFDSDICPHCGGKKPLEDNYRTMDVTQTLSGVKLEGELYRSKSRKTFALLCCLAGYAGAHSFYLGKNLRGAIELLASALIIGGLGSLLYFAAAKSFLCYLIPALLVVLFYVAAGVFYLFNGQSLKDGHGELLR</sequence>
<dbReference type="InterPro" id="IPR007829">
    <property type="entry name" value="TM2"/>
</dbReference>